<dbReference type="InterPro" id="IPR050388">
    <property type="entry name" value="ABC_Ni/Peptide_Import"/>
</dbReference>
<protein>
    <submittedName>
        <fullName evidence="9">Peptide/nickel transport system ATP-binding protein</fullName>
    </submittedName>
</protein>
<evidence type="ECO:0000313" key="9">
    <source>
        <dbReference type="EMBL" id="MBB3088998.1"/>
    </source>
</evidence>
<comment type="similarity">
    <text evidence="2">Belongs to the ABC transporter superfamily.</text>
</comment>
<dbReference type="PROSITE" id="PS00211">
    <property type="entry name" value="ABC_TRANSPORTER_1"/>
    <property type="match status" value="1"/>
</dbReference>
<dbReference type="PANTHER" id="PTHR43297">
    <property type="entry name" value="OLIGOPEPTIDE TRANSPORT ATP-BINDING PROTEIN APPD"/>
    <property type="match status" value="1"/>
</dbReference>
<dbReference type="CDD" id="cd03257">
    <property type="entry name" value="ABC_NikE_OppD_transporters"/>
    <property type="match status" value="1"/>
</dbReference>
<organism evidence="9 10">
    <name type="scientific">Nocardioides albus</name>
    <dbReference type="NCBI Taxonomy" id="1841"/>
    <lineage>
        <taxon>Bacteria</taxon>
        <taxon>Bacillati</taxon>
        <taxon>Actinomycetota</taxon>
        <taxon>Actinomycetes</taxon>
        <taxon>Propionibacteriales</taxon>
        <taxon>Nocardioidaceae</taxon>
        <taxon>Nocardioides</taxon>
    </lineage>
</organism>
<evidence type="ECO:0000313" key="10">
    <source>
        <dbReference type="Proteomes" id="UP000577707"/>
    </source>
</evidence>
<keyword evidence="7" id="KW-0472">Membrane</keyword>
<evidence type="ECO:0000256" key="6">
    <source>
        <dbReference type="ARBA" id="ARBA00022840"/>
    </source>
</evidence>
<dbReference type="GO" id="GO:0005524">
    <property type="term" value="F:ATP binding"/>
    <property type="evidence" value="ECO:0007669"/>
    <property type="project" value="UniProtKB-KW"/>
</dbReference>
<dbReference type="EMBL" id="JACHXG010000004">
    <property type="protein sequence ID" value="MBB3088998.1"/>
    <property type="molecule type" value="Genomic_DNA"/>
</dbReference>
<reference evidence="9 10" key="1">
    <citation type="submission" date="2020-08" db="EMBL/GenBank/DDBJ databases">
        <title>Genomic Encyclopedia of Type Strains, Phase III (KMG-III): the genomes of soil and plant-associated and newly described type strains.</title>
        <authorList>
            <person name="Whitman W."/>
        </authorList>
    </citation>
    <scope>NUCLEOTIDE SEQUENCE [LARGE SCALE GENOMIC DNA]</scope>
    <source>
        <strain evidence="9 10">CECT 3302</strain>
    </source>
</reference>
<evidence type="ECO:0000256" key="1">
    <source>
        <dbReference type="ARBA" id="ARBA00004202"/>
    </source>
</evidence>
<keyword evidence="4" id="KW-1003">Cell membrane</keyword>
<dbReference type="Proteomes" id="UP000577707">
    <property type="component" value="Unassembled WGS sequence"/>
</dbReference>
<dbReference type="Gene3D" id="3.40.50.300">
    <property type="entry name" value="P-loop containing nucleotide triphosphate hydrolases"/>
    <property type="match status" value="1"/>
</dbReference>
<evidence type="ECO:0000256" key="4">
    <source>
        <dbReference type="ARBA" id="ARBA00022475"/>
    </source>
</evidence>
<dbReference type="SUPFAM" id="SSF52540">
    <property type="entry name" value="P-loop containing nucleoside triphosphate hydrolases"/>
    <property type="match status" value="1"/>
</dbReference>
<dbReference type="RefSeq" id="WP_183544653.1">
    <property type="nucleotide sequence ID" value="NZ_BMQT01000002.1"/>
</dbReference>
<dbReference type="InterPro" id="IPR003439">
    <property type="entry name" value="ABC_transporter-like_ATP-bd"/>
</dbReference>
<dbReference type="FunFam" id="3.40.50.300:FF:000016">
    <property type="entry name" value="Oligopeptide ABC transporter ATP-binding component"/>
    <property type="match status" value="1"/>
</dbReference>
<comment type="subcellular location">
    <subcellularLocation>
        <location evidence="1">Cell membrane</location>
        <topology evidence="1">Peripheral membrane protein</topology>
    </subcellularLocation>
</comment>
<evidence type="ECO:0000256" key="7">
    <source>
        <dbReference type="ARBA" id="ARBA00023136"/>
    </source>
</evidence>
<evidence type="ECO:0000256" key="2">
    <source>
        <dbReference type="ARBA" id="ARBA00005417"/>
    </source>
</evidence>
<keyword evidence="3" id="KW-0813">Transport</keyword>
<dbReference type="AlphaFoldDB" id="A0A7W5A3W2"/>
<dbReference type="PANTHER" id="PTHR43297:SF2">
    <property type="entry name" value="DIPEPTIDE TRANSPORT ATP-BINDING PROTEIN DPPD"/>
    <property type="match status" value="1"/>
</dbReference>
<accession>A0A7W5A3W2</accession>
<proteinExistence type="inferred from homology"/>
<gene>
    <name evidence="9" type="ORF">FHS12_001944</name>
</gene>
<name>A0A7W5A3W2_9ACTN</name>
<dbReference type="InterPro" id="IPR017871">
    <property type="entry name" value="ABC_transporter-like_CS"/>
</dbReference>
<dbReference type="NCBIfam" id="TIGR01727">
    <property type="entry name" value="oligo_HPY"/>
    <property type="match status" value="1"/>
</dbReference>
<dbReference type="Pfam" id="PF00005">
    <property type="entry name" value="ABC_tran"/>
    <property type="match status" value="1"/>
</dbReference>
<dbReference type="InterPro" id="IPR003593">
    <property type="entry name" value="AAA+_ATPase"/>
</dbReference>
<dbReference type="PROSITE" id="PS50893">
    <property type="entry name" value="ABC_TRANSPORTER_2"/>
    <property type="match status" value="1"/>
</dbReference>
<evidence type="ECO:0000256" key="5">
    <source>
        <dbReference type="ARBA" id="ARBA00022741"/>
    </source>
</evidence>
<keyword evidence="6 9" id="KW-0067">ATP-binding</keyword>
<sequence>MTATPTSSRPKVAAPLLEVEDLSLSFRSGSGEARVLHDVSFSVGSGEIVGLVGESGSGKTVTSLALAGLLDPRTAVTSGNATLNGEPLLGRGSANRSDLPLAMIFQEPMTALDPVFTIGSQLMETLTHRQGKSRKEAKREALVLLEQVGISDPRARLASYPHQLSGGMRQRVMIAIALACAPRLLIADEPTTAVDVTIQAQLLELIKRLSVERDMSVLFITHDLGVVAETCDRMITMYAGRIVEQGEVEQVLSKPRHPYTAGLLAALPSPETRGRTLAAIPGRVPPPTQVVTGCVFAERCDHRADECGEPQDLAGSTHQVRCVRSAELTLIGAQRLEVGR</sequence>
<dbReference type="GO" id="GO:0016887">
    <property type="term" value="F:ATP hydrolysis activity"/>
    <property type="evidence" value="ECO:0007669"/>
    <property type="project" value="InterPro"/>
</dbReference>
<keyword evidence="5" id="KW-0547">Nucleotide-binding</keyword>
<dbReference type="GO" id="GO:0005886">
    <property type="term" value="C:plasma membrane"/>
    <property type="evidence" value="ECO:0007669"/>
    <property type="project" value="UniProtKB-SubCell"/>
</dbReference>
<dbReference type="Pfam" id="PF08352">
    <property type="entry name" value="oligo_HPY"/>
    <property type="match status" value="1"/>
</dbReference>
<evidence type="ECO:0000259" key="8">
    <source>
        <dbReference type="PROSITE" id="PS50893"/>
    </source>
</evidence>
<dbReference type="GO" id="GO:0015833">
    <property type="term" value="P:peptide transport"/>
    <property type="evidence" value="ECO:0007669"/>
    <property type="project" value="InterPro"/>
</dbReference>
<keyword evidence="10" id="KW-1185">Reference proteome</keyword>
<dbReference type="InterPro" id="IPR013563">
    <property type="entry name" value="Oligopep_ABC_C"/>
</dbReference>
<comment type="caution">
    <text evidence="9">The sequence shown here is derived from an EMBL/GenBank/DDBJ whole genome shotgun (WGS) entry which is preliminary data.</text>
</comment>
<feature type="domain" description="ABC transporter" evidence="8">
    <location>
        <begin position="17"/>
        <end position="264"/>
    </location>
</feature>
<dbReference type="InterPro" id="IPR027417">
    <property type="entry name" value="P-loop_NTPase"/>
</dbReference>
<dbReference type="SMART" id="SM00382">
    <property type="entry name" value="AAA"/>
    <property type="match status" value="1"/>
</dbReference>
<evidence type="ECO:0000256" key="3">
    <source>
        <dbReference type="ARBA" id="ARBA00022448"/>
    </source>
</evidence>